<evidence type="ECO:0000313" key="6">
    <source>
        <dbReference type="EMBL" id="AHL76898.1"/>
    </source>
</evidence>
<protein>
    <submittedName>
        <fullName evidence="6">LysR family transcriptional regulator</fullName>
    </submittedName>
</protein>
<evidence type="ECO:0000256" key="1">
    <source>
        <dbReference type="ARBA" id="ARBA00009437"/>
    </source>
</evidence>
<dbReference type="Pfam" id="PF00126">
    <property type="entry name" value="HTH_1"/>
    <property type="match status" value="2"/>
</dbReference>
<feature type="domain" description="HTH lysR-type" evidence="5">
    <location>
        <begin position="104"/>
        <end position="158"/>
    </location>
</feature>
<dbReference type="OrthoDB" id="5914299at2"/>
<dbReference type="PATRIC" id="fig|316.77.peg.3619"/>
<sequence>MSRDLPNLMQVRAFVRVADQGSVSRASSMLYRAQSVVTRAIADLETRLDVALFERHANGMRLTDPGARVLPRAQRVLAELESVPLLLGRDPGQTTEPLYLYQARRLQLFVKLCETHHMQTVANLFGLSQPAVSAALKVLEDGCGERLFERTPRGLQPTQGALHGAIHVGALPLGRTRILPEAIVRLTAAHPGVQVMTNESPFDLLATELRAGDLDFVFGALRPAEYASDLHGEQLLIEEMVVLARRGHALGAKRLTPQDLAQARWVLPRASTPARAKLDASFAELGIAPPRPIVETGDLALIRGLLLQSDMLAAVSAHQLEHEIDSGELQPLPLPLRHTTRPIGLIYRAGGLHSPPAAALMEQIREVIRDIQKRQPPGTGPLA</sequence>
<evidence type="ECO:0000256" key="3">
    <source>
        <dbReference type="ARBA" id="ARBA00023125"/>
    </source>
</evidence>
<evidence type="ECO:0000313" key="7">
    <source>
        <dbReference type="Proteomes" id="UP000019522"/>
    </source>
</evidence>
<evidence type="ECO:0000259" key="5">
    <source>
        <dbReference type="PROSITE" id="PS50931"/>
    </source>
</evidence>
<dbReference type="AlphaFoldDB" id="W8RB41"/>
<dbReference type="GO" id="GO:0005829">
    <property type="term" value="C:cytosol"/>
    <property type="evidence" value="ECO:0007669"/>
    <property type="project" value="TreeGrafter"/>
</dbReference>
<name>W8RB41_STUST</name>
<gene>
    <name evidence="6" type="ORF">CH92_18140</name>
</gene>
<reference evidence="6 7" key="2">
    <citation type="submission" date="2014-03" db="EMBL/GenBank/DDBJ databases">
        <authorList>
            <person name="Baltrus D."/>
            <person name="Dougherty K."/>
        </authorList>
    </citation>
    <scope>NUCLEOTIDE SEQUENCE</scope>
    <source>
        <strain evidence="6 7">28a24</strain>
    </source>
</reference>
<keyword evidence="2" id="KW-0805">Transcription regulation</keyword>
<dbReference type="InterPro" id="IPR050950">
    <property type="entry name" value="HTH-type_LysR_regulators"/>
</dbReference>
<keyword evidence="3" id="KW-0238">DNA-binding</keyword>
<accession>W8RB41</accession>
<dbReference type="Gene3D" id="1.10.10.10">
    <property type="entry name" value="Winged helix-like DNA-binding domain superfamily/Winged helix DNA-binding domain"/>
    <property type="match status" value="2"/>
</dbReference>
<dbReference type="EMBL" id="CP007441">
    <property type="protein sequence ID" value="AHL76898.1"/>
    <property type="molecule type" value="Genomic_DNA"/>
</dbReference>
<dbReference type="InterPro" id="IPR000847">
    <property type="entry name" value="LysR_HTH_N"/>
</dbReference>
<dbReference type="FunFam" id="1.10.10.10:FF:000001">
    <property type="entry name" value="LysR family transcriptional regulator"/>
    <property type="match status" value="1"/>
</dbReference>
<evidence type="ECO:0000256" key="2">
    <source>
        <dbReference type="ARBA" id="ARBA00023015"/>
    </source>
</evidence>
<proteinExistence type="inferred from homology"/>
<dbReference type="SUPFAM" id="SSF53850">
    <property type="entry name" value="Periplasmic binding protein-like II"/>
    <property type="match status" value="1"/>
</dbReference>
<dbReference type="InterPro" id="IPR037405">
    <property type="entry name" value="GbpR_PBP2"/>
</dbReference>
<reference evidence="7" key="1">
    <citation type="journal article" date="2014" name="Genome Announc.">
        <title>Complete Genome Sequence of the Highly Transformable Pseudomonas stutzeri Strain 28a24.</title>
        <authorList>
            <person name="Smith B.A."/>
            <person name="Dougherty K.M."/>
            <person name="Baltrus D.A."/>
        </authorList>
    </citation>
    <scope>NUCLEOTIDE SEQUENCE [LARGE SCALE GENOMIC DNA]</scope>
    <source>
        <strain evidence="7">28a24</strain>
    </source>
</reference>
<dbReference type="PANTHER" id="PTHR30419:SF14">
    <property type="entry name" value="LYSR FAMILY TRANSCRIPTIONAL REGULATOR"/>
    <property type="match status" value="1"/>
</dbReference>
<dbReference type="Proteomes" id="UP000019522">
    <property type="component" value="Chromosome"/>
</dbReference>
<dbReference type="SUPFAM" id="SSF46785">
    <property type="entry name" value="Winged helix' DNA-binding domain"/>
    <property type="match status" value="2"/>
</dbReference>
<dbReference type="Gene3D" id="3.40.190.290">
    <property type="match status" value="1"/>
</dbReference>
<dbReference type="GO" id="GO:0003677">
    <property type="term" value="F:DNA binding"/>
    <property type="evidence" value="ECO:0007669"/>
    <property type="project" value="UniProtKB-KW"/>
</dbReference>
<dbReference type="InterPro" id="IPR036388">
    <property type="entry name" value="WH-like_DNA-bd_sf"/>
</dbReference>
<organism evidence="6 7">
    <name type="scientific">Stutzerimonas stutzeri</name>
    <name type="common">Pseudomonas stutzeri</name>
    <dbReference type="NCBI Taxonomy" id="316"/>
    <lineage>
        <taxon>Bacteria</taxon>
        <taxon>Pseudomonadati</taxon>
        <taxon>Pseudomonadota</taxon>
        <taxon>Gammaproteobacteria</taxon>
        <taxon>Pseudomonadales</taxon>
        <taxon>Pseudomonadaceae</taxon>
        <taxon>Stutzerimonas</taxon>
    </lineage>
</organism>
<dbReference type="RefSeq" id="WP_025243107.1">
    <property type="nucleotide sequence ID" value="NZ_CP007441.1"/>
</dbReference>
<dbReference type="InterPro" id="IPR005119">
    <property type="entry name" value="LysR_subst-bd"/>
</dbReference>
<evidence type="ECO:0000256" key="4">
    <source>
        <dbReference type="ARBA" id="ARBA00023163"/>
    </source>
</evidence>
<dbReference type="PROSITE" id="PS50931">
    <property type="entry name" value="HTH_LYSR"/>
    <property type="match status" value="2"/>
</dbReference>
<feature type="domain" description="HTH lysR-type" evidence="5">
    <location>
        <begin position="6"/>
        <end position="63"/>
    </location>
</feature>
<dbReference type="KEGG" id="pstt:CH92_18140"/>
<keyword evidence="4" id="KW-0804">Transcription</keyword>
<dbReference type="InterPro" id="IPR036390">
    <property type="entry name" value="WH_DNA-bd_sf"/>
</dbReference>
<dbReference type="CDD" id="cd08435">
    <property type="entry name" value="PBP2_GbpR"/>
    <property type="match status" value="1"/>
</dbReference>
<dbReference type="Pfam" id="PF03466">
    <property type="entry name" value="LysR_substrate"/>
    <property type="match status" value="1"/>
</dbReference>
<comment type="similarity">
    <text evidence="1">Belongs to the LysR transcriptional regulatory family.</text>
</comment>
<dbReference type="GO" id="GO:0003700">
    <property type="term" value="F:DNA-binding transcription factor activity"/>
    <property type="evidence" value="ECO:0007669"/>
    <property type="project" value="InterPro"/>
</dbReference>
<dbReference type="PANTHER" id="PTHR30419">
    <property type="entry name" value="HTH-TYPE TRANSCRIPTIONAL REGULATOR YBHD"/>
    <property type="match status" value="1"/>
</dbReference>